<dbReference type="Proteomes" id="UP000711047">
    <property type="component" value="Unassembled WGS sequence"/>
</dbReference>
<evidence type="ECO:0000313" key="1">
    <source>
        <dbReference type="EMBL" id="NQX45361.1"/>
    </source>
</evidence>
<dbReference type="NCBIfam" id="NF047389">
    <property type="entry name" value="ATPase_Sll1717"/>
    <property type="match status" value="1"/>
</dbReference>
<gene>
    <name evidence="1" type="ORF">HQN87_08455</name>
</gene>
<dbReference type="InterPro" id="IPR059206">
    <property type="entry name" value="Sll1717-like"/>
</dbReference>
<accession>A0ABX2DNE1</accession>
<sequence length="496" mass="56662">MLINKFIKAHRFTEHPFSKVAAEKEDLLDMYFVEPRYFSEALGDANHPKSYVVFGPRGGGKSAVRSMIERYCDSESEVQDIGGRVLSITYDDFTALRLGQINTITLSDHINEILKRGVSKLAVCLVERGIIGEHMPLESRGLLRWYIDEYMSDLSRIELDSIIKSLESRNDKMKALLSNAMEMYNVLISVLKLERVEPKTPTDTPRQKRDAISSIHIMETFTKLASTFEYEAVYVLVDKVDETDSTGGNSYKAARLVSPMLTNIRLLEIDRGAFKFFLWENVKSHFGEELRTDRITMKPTEWSDADLQRMFLRRIAAYSLKKASVESLFEASIQNKIIKLLVSLSFKSPRDLNRIMESIFAEAAVDATPDDLKINWSSIKQGINRFSTDRVYDLYTQEVVNRILRLEKEIFTISDVAATFKVTGGKDLGEDIPDKTATNKARNIVEKWKGKGLISQVESGFQIDKTGRRRPVNQYGILDPRVIYLIDPVKYLESIE</sequence>
<dbReference type="RefSeq" id="WP_173130634.1">
    <property type="nucleotide sequence ID" value="NZ_JABMKX010000004.1"/>
</dbReference>
<evidence type="ECO:0000313" key="2">
    <source>
        <dbReference type="Proteomes" id="UP000711047"/>
    </source>
</evidence>
<reference evidence="1 2" key="1">
    <citation type="submission" date="2020-05" db="EMBL/GenBank/DDBJ databases">
        <title>Paenibacillus glebae, sp. nov., Paenibacillus humi sp. nov., Paenibacillus pedi sp. nov., Paenibacillus terrestris sp. nov. and Paenibacillus terricola sp. nov., isolated from a forest top soil sample.</title>
        <authorList>
            <person name="Qi S."/>
            <person name="Carlier A."/>
            <person name="Cnockaert M."/>
            <person name="Vandamme P."/>
        </authorList>
    </citation>
    <scope>NUCLEOTIDE SEQUENCE [LARGE SCALE GENOMIC DNA]</scope>
    <source>
        <strain evidence="1 2">LMG 29502</strain>
    </source>
</reference>
<proteinExistence type="predicted"/>
<keyword evidence="2" id="KW-1185">Reference proteome</keyword>
<protein>
    <recommendedName>
        <fullName evidence="3">ATP-binding protein</fullName>
    </recommendedName>
</protein>
<comment type="caution">
    <text evidence="1">The sequence shown here is derived from an EMBL/GenBank/DDBJ whole genome shotgun (WGS) entry which is preliminary data.</text>
</comment>
<organism evidence="1 2">
    <name type="scientific">Paenibacillus tritici</name>
    <dbReference type="NCBI Taxonomy" id="1873425"/>
    <lineage>
        <taxon>Bacteria</taxon>
        <taxon>Bacillati</taxon>
        <taxon>Bacillota</taxon>
        <taxon>Bacilli</taxon>
        <taxon>Bacillales</taxon>
        <taxon>Paenibacillaceae</taxon>
        <taxon>Paenibacillus</taxon>
    </lineage>
</organism>
<dbReference type="EMBL" id="JABMKX010000004">
    <property type="protein sequence ID" value="NQX45361.1"/>
    <property type="molecule type" value="Genomic_DNA"/>
</dbReference>
<name>A0ABX2DNE1_9BACL</name>
<evidence type="ECO:0008006" key="3">
    <source>
        <dbReference type="Google" id="ProtNLM"/>
    </source>
</evidence>